<organism evidence="2 3">
    <name type="scientific">Acetobacter malorum</name>
    <dbReference type="NCBI Taxonomy" id="178901"/>
    <lineage>
        <taxon>Bacteria</taxon>
        <taxon>Pseudomonadati</taxon>
        <taxon>Pseudomonadota</taxon>
        <taxon>Alphaproteobacteria</taxon>
        <taxon>Acetobacterales</taxon>
        <taxon>Acetobacteraceae</taxon>
        <taxon>Acetobacter</taxon>
    </lineage>
</organism>
<accession>A0A149V2M1</accession>
<sequence>LCNRAGTGLKIIGDVRTQALRQALDAARENADPWDLVGAFILALSANNVKIHGDDTYEPYGSVTELDLAVARIFPEGVLVRDPDLLRNAALGVLSTFMNCGLSQHSGSGLPAQILGVLFGADEYMPTMAFEEFLKSYSKPGITKAVQAEGLAEKPTGKAMREALMAHVGDKRWVPEPATFAAGLPEWKTKLENQAARLAARARFAAQMEEEEGDTDTDVITDSEEDDNCEEGGDPDEGQTDQESLSNGDESAHHAIIPDDPRIPSELTELARAMPDRLEVIMV</sequence>
<evidence type="ECO:0000256" key="1">
    <source>
        <dbReference type="SAM" id="MobiDB-lite"/>
    </source>
</evidence>
<evidence type="ECO:0000313" key="2">
    <source>
        <dbReference type="EMBL" id="KXV74133.1"/>
    </source>
</evidence>
<dbReference type="AlphaFoldDB" id="A0A149V2M1"/>
<feature type="compositionally biased region" description="Acidic residues" evidence="1">
    <location>
        <begin position="208"/>
        <end position="240"/>
    </location>
</feature>
<feature type="non-terminal residue" evidence="2">
    <location>
        <position position="1"/>
    </location>
</feature>
<gene>
    <name evidence="2" type="ORF">AD951_00675</name>
</gene>
<feature type="compositionally biased region" description="Basic and acidic residues" evidence="1">
    <location>
        <begin position="250"/>
        <end position="263"/>
    </location>
</feature>
<dbReference type="EMBL" id="LHZX01000105">
    <property type="protein sequence ID" value="KXV74133.1"/>
    <property type="molecule type" value="Genomic_DNA"/>
</dbReference>
<feature type="region of interest" description="Disordered" evidence="1">
    <location>
        <begin position="205"/>
        <end position="265"/>
    </location>
</feature>
<evidence type="ECO:0000313" key="3">
    <source>
        <dbReference type="Proteomes" id="UP000075377"/>
    </source>
</evidence>
<name>A0A149V2M1_9PROT</name>
<reference evidence="2 3" key="1">
    <citation type="submission" date="2015-06" db="EMBL/GenBank/DDBJ databases">
        <title>Improved classification and identification of acetic acid bacteria using matrix-assisted laser desorption/ionization time-of-flight mass spectrometry; Gluconobacter nephelii and Gluconobacter uchimurae are later heterotypic synonyms of Gluconobacter japonicus and Gluconobacter oxydans, respectively.</title>
        <authorList>
            <person name="Li L."/>
            <person name="Cleenwerck I."/>
            <person name="De Vuyst L."/>
            <person name="Vandamme P."/>
        </authorList>
    </citation>
    <scope>NUCLEOTIDE SEQUENCE [LARGE SCALE GENOMIC DNA]</scope>
    <source>
        <strain evidence="2 3">LMG 1699</strain>
    </source>
</reference>
<protein>
    <submittedName>
        <fullName evidence="2">Chromosome partitioning protein ParB</fullName>
    </submittedName>
</protein>
<proteinExistence type="predicted"/>
<dbReference type="PATRIC" id="fig|178901.14.peg.1565"/>
<comment type="caution">
    <text evidence="2">The sequence shown here is derived from an EMBL/GenBank/DDBJ whole genome shotgun (WGS) entry which is preliminary data.</text>
</comment>
<dbReference type="Proteomes" id="UP000075377">
    <property type="component" value="Unassembled WGS sequence"/>
</dbReference>